<organism evidence="6">
    <name type="scientific">marine metagenome</name>
    <dbReference type="NCBI Taxonomy" id="408172"/>
    <lineage>
        <taxon>unclassified sequences</taxon>
        <taxon>metagenomes</taxon>
        <taxon>ecological metagenomes</taxon>
    </lineage>
</organism>
<feature type="transmembrane region" description="Helical" evidence="5">
    <location>
        <begin position="21"/>
        <end position="45"/>
    </location>
</feature>
<evidence type="ECO:0000256" key="1">
    <source>
        <dbReference type="ARBA" id="ARBA00022475"/>
    </source>
</evidence>
<name>A0A381TK93_9ZZZZ</name>
<protein>
    <recommendedName>
        <fullName evidence="7">Fumarate reductase subunit C</fullName>
    </recommendedName>
</protein>
<dbReference type="AlphaFoldDB" id="A0A381TK93"/>
<feature type="transmembrane region" description="Helical" evidence="5">
    <location>
        <begin position="65"/>
        <end position="87"/>
    </location>
</feature>
<dbReference type="Pfam" id="PF02300">
    <property type="entry name" value="Fumarate_red_C"/>
    <property type="match status" value="1"/>
</dbReference>
<dbReference type="InterPro" id="IPR034804">
    <property type="entry name" value="SQR/QFR_C/D"/>
</dbReference>
<dbReference type="SUPFAM" id="SSF81343">
    <property type="entry name" value="Fumarate reductase respiratory complex transmembrane subunits"/>
    <property type="match status" value="1"/>
</dbReference>
<proteinExistence type="predicted"/>
<dbReference type="GO" id="GO:0016020">
    <property type="term" value="C:membrane"/>
    <property type="evidence" value="ECO:0007669"/>
    <property type="project" value="InterPro"/>
</dbReference>
<keyword evidence="1" id="KW-1003">Cell membrane</keyword>
<keyword evidence="2 5" id="KW-0812">Transmembrane</keyword>
<dbReference type="InterPro" id="IPR003510">
    <property type="entry name" value="Fumarate_red_C"/>
</dbReference>
<evidence type="ECO:0000256" key="4">
    <source>
        <dbReference type="ARBA" id="ARBA00023136"/>
    </source>
</evidence>
<evidence type="ECO:0008006" key="7">
    <source>
        <dbReference type="Google" id="ProtNLM"/>
    </source>
</evidence>
<dbReference type="Gene3D" id="1.20.1300.10">
    <property type="entry name" value="Fumarate reductase/succinate dehydrogenase, transmembrane subunit"/>
    <property type="match status" value="1"/>
</dbReference>
<keyword evidence="4 5" id="KW-0472">Membrane</keyword>
<evidence type="ECO:0000256" key="5">
    <source>
        <dbReference type="SAM" id="Phobius"/>
    </source>
</evidence>
<accession>A0A381TK93</accession>
<evidence type="ECO:0000256" key="2">
    <source>
        <dbReference type="ARBA" id="ARBA00022692"/>
    </source>
</evidence>
<dbReference type="EMBL" id="UINC01004740">
    <property type="protein sequence ID" value="SVA16525.1"/>
    <property type="molecule type" value="Genomic_DNA"/>
</dbReference>
<keyword evidence="3 5" id="KW-1133">Transmembrane helix</keyword>
<gene>
    <name evidence="6" type="ORF">METZ01_LOCUS69379</name>
</gene>
<reference evidence="6" key="1">
    <citation type="submission" date="2018-05" db="EMBL/GenBank/DDBJ databases">
        <authorList>
            <person name="Lanie J.A."/>
            <person name="Ng W.-L."/>
            <person name="Kazmierczak K.M."/>
            <person name="Andrzejewski T.M."/>
            <person name="Davidsen T.M."/>
            <person name="Wayne K.J."/>
            <person name="Tettelin H."/>
            <person name="Glass J.I."/>
            <person name="Rusch D."/>
            <person name="Podicherti R."/>
            <person name="Tsui H.-C.T."/>
            <person name="Winkler M.E."/>
        </authorList>
    </citation>
    <scope>NUCLEOTIDE SEQUENCE</scope>
</reference>
<sequence length="130" mass="14474">MSYIRKVPNTWWLQRKPYFLFIVRELTSVAVAGYCGFLLYLMYALSKGRPAYSAATDLLTHPASYTLHTIGLLLVLYHTITWFNVTPKVLVFHLGEEKVPAVVIAGAHYAGWLATSALVAWLLLGTGTSV</sequence>
<feature type="transmembrane region" description="Helical" evidence="5">
    <location>
        <begin position="99"/>
        <end position="124"/>
    </location>
</feature>
<evidence type="ECO:0000313" key="6">
    <source>
        <dbReference type="EMBL" id="SVA16525.1"/>
    </source>
</evidence>
<evidence type="ECO:0000256" key="3">
    <source>
        <dbReference type="ARBA" id="ARBA00022989"/>
    </source>
</evidence>